<sequence>MRRVVDAQERKLAQLKGVMSCVERVRAIEGEATDLLRALESHEAQVDAETVLGRFDDEFDRLLGDFAGEYEEMGLDEVVVGAVAPLLRRLWASWDPLASPSYTVPQLKRFRKLFRIDKDALPVASATSDPHAEAERLAEARKRQGERQMSPYETLLWTVWLPRVRSAINNSWSPSDPGPAVEFYTAWIPLLPSFVRDNILDQLVLPKVSSAIADWSPSAAKRGAAPPLHTLVFPWLEHAGERMDMVLDEAKRKVRSWLKASKARDGVPQGLDAWKTAFSKSDWDTLLLKHVLPQLGALLREQFVVNPRSQDLAPLEAVLAWRLLLRSSMLSQLLEAEFFPKWGDALYVWLTSEPNLEQVAEWYSWWKSYFPEEVVALSGVSRGFRKGLDLMNQAMALGDDAKYRLKKPDFASKHDRSRAPSSSSTPKASSRVPPPRAPLTATAAEDPDDITFRSVVEELAAAANLVFLPTGKVAPQGQATFRVSRGVDGKGGVTVYLEDDVVWLLEKGGEYSPVSVEDMVKRASGGARS</sequence>
<dbReference type="AlphaFoldDB" id="A0A194S787"/>
<name>A0A194S787_RHOGW</name>
<evidence type="ECO:0000256" key="1">
    <source>
        <dbReference type="SAM" id="MobiDB-lite"/>
    </source>
</evidence>
<keyword evidence="4" id="KW-1185">Reference proteome</keyword>
<dbReference type="GO" id="GO:0071008">
    <property type="term" value="C:U2-type post-mRNA release spliceosomal complex"/>
    <property type="evidence" value="ECO:0007669"/>
    <property type="project" value="TreeGrafter"/>
</dbReference>
<feature type="compositionally biased region" description="Low complexity" evidence="1">
    <location>
        <begin position="419"/>
        <end position="430"/>
    </location>
</feature>
<feature type="compositionally biased region" description="Basic and acidic residues" evidence="1">
    <location>
        <begin position="130"/>
        <end position="145"/>
    </location>
</feature>
<evidence type="ECO:0000259" key="2">
    <source>
        <dbReference type="Pfam" id="PF07842"/>
    </source>
</evidence>
<feature type="region of interest" description="Disordered" evidence="1">
    <location>
        <begin position="125"/>
        <end position="145"/>
    </location>
</feature>
<organism evidence="3 4">
    <name type="scientific">Rhodotorula graminis (strain WP1)</name>
    <dbReference type="NCBI Taxonomy" id="578459"/>
    <lineage>
        <taxon>Eukaryota</taxon>
        <taxon>Fungi</taxon>
        <taxon>Dikarya</taxon>
        <taxon>Basidiomycota</taxon>
        <taxon>Pucciniomycotina</taxon>
        <taxon>Microbotryomycetes</taxon>
        <taxon>Sporidiobolales</taxon>
        <taxon>Sporidiobolaceae</taxon>
        <taxon>Rhodotorula</taxon>
    </lineage>
</organism>
<dbReference type="OrthoDB" id="4822at2759"/>
<protein>
    <recommendedName>
        <fullName evidence="2">GCF C-terminal domain-containing protein</fullName>
    </recommendedName>
</protein>
<feature type="region of interest" description="Disordered" evidence="1">
    <location>
        <begin position="411"/>
        <end position="444"/>
    </location>
</feature>
<accession>A0A194S787</accession>
<evidence type="ECO:0000313" key="3">
    <source>
        <dbReference type="EMBL" id="KPV76414.1"/>
    </source>
</evidence>
<dbReference type="GeneID" id="28979342"/>
<dbReference type="InterPro" id="IPR022783">
    <property type="entry name" value="GCFC_dom"/>
</dbReference>
<dbReference type="Proteomes" id="UP000053890">
    <property type="component" value="Unassembled WGS sequence"/>
</dbReference>
<dbReference type="PANTHER" id="PTHR23329:SF1">
    <property type="entry name" value="TUFTELIN-INTERACTING PROTEIN 11"/>
    <property type="match status" value="1"/>
</dbReference>
<dbReference type="OMA" id="CEQDIIQ"/>
<dbReference type="EMBL" id="KQ474076">
    <property type="protein sequence ID" value="KPV76414.1"/>
    <property type="molecule type" value="Genomic_DNA"/>
</dbReference>
<dbReference type="GO" id="GO:0000390">
    <property type="term" value="P:spliceosomal complex disassembly"/>
    <property type="evidence" value="ECO:0007669"/>
    <property type="project" value="InterPro"/>
</dbReference>
<dbReference type="PANTHER" id="PTHR23329">
    <property type="entry name" value="TUFTELIN-INTERACTING PROTEIN 11-RELATED"/>
    <property type="match status" value="1"/>
</dbReference>
<dbReference type="Pfam" id="PF07842">
    <property type="entry name" value="GCFC"/>
    <property type="match status" value="1"/>
</dbReference>
<dbReference type="InterPro" id="IPR045211">
    <property type="entry name" value="TFP11/STIP/Ntr1"/>
</dbReference>
<proteinExistence type="predicted"/>
<evidence type="ECO:0000313" key="4">
    <source>
        <dbReference type="Proteomes" id="UP000053890"/>
    </source>
</evidence>
<dbReference type="RefSeq" id="XP_018272463.1">
    <property type="nucleotide sequence ID" value="XM_018418895.1"/>
</dbReference>
<gene>
    <name evidence="3" type="ORF">RHOBADRAFT_66207</name>
</gene>
<dbReference type="STRING" id="578459.A0A194S787"/>
<reference evidence="3 4" key="1">
    <citation type="journal article" date="2015" name="Front. Microbiol.">
        <title>Genome sequence of the plant growth promoting endophytic yeast Rhodotorula graminis WP1.</title>
        <authorList>
            <person name="Firrincieli A."/>
            <person name="Otillar R."/>
            <person name="Salamov A."/>
            <person name="Schmutz J."/>
            <person name="Khan Z."/>
            <person name="Redman R.S."/>
            <person name="Fleck N.D."/>
            <person name="Lindquist E."/>
            <person name="Grigoriev I.V."/>
            <person name="Doty S.L."/>
        </authorList>
    </citation>
    <scope>NUCLEOTIDE SEQUENCE [LARGE SCALE GENOMIC DNA]</scope>
    <source>
        <strain evidence="3 4">WP1</strain>
    </source>
</reference>
<feature type="domain" description="GCF C-terminal" evidence="2">
    <location>
        <begin position="53"/>
        <end position="346"/>
    </location>
</feature>